<dbReference type="Proteomes" id="UP000625711">
    <property type="component" value="Unassembled WGS sequence"/>
</dbReference>
<comment type="caution">
    <text evidence="4">The sequence shown here is derived from an EMBL/GenBank/DDBJ whole genome shotgun (WGS) entry which is preliminary data.</text>
</comment>
<gene>
    <name evidence="4" type="ORF">GWI33_014740</name>
</gene>
<dbReference type="SMART" id="SM00784">
    <property type="entry name" value="SPT2"/>
    <property type="match status" value="1"/>
</dbReference>
<evidence type="ECO:0000256" key="2">
    <source>
        <dbReference type="ARBA" id="ARBA00023054"/>
    </source>
</evidence>
<sequence>MDSYKVSHSTKKNIKGYSNEVSKNIKRDLAKKESVKHKMKKIEENLQSTSPLADFVEDDYGNESTVASAFYDKLMEKYSKFQVESKFNVLKAKPNEAVVKGYYKKTPIISTKLSRNVKVDSKPKSNLPPISFQDLMKIAEKNQFELVEKKSLNKKQNEEIVEEKEQSKGKETQSKNISPKNNLKKGTSDPSGKLQVKPKYFPPKDIRTKQFPFTNVQGIKRRRSMTVKKGRIQDDSDEEYDSDLDDFIIEGPEEKPNYSGYIKEIFGYDKSKYTDCEDDIYNMESSFAQQMREEAISKKIGTMEDLKDMKLEQEKKREKARMKK</sequence>
<comment type="similarity">
    <text evidence="1">Belongs to the SPT2 family.</text>
</comment>
<feature type="non-terminal residue" evidence="4">
    <location>
        <position position="1"/>
    </location>
</feature>
<evidence type="ECO:0000313" key="5">
    <source>
        <dbReference type="Proteomes" id="UP000625711"/>
    </source>
</evidence>
<dbReference type="AlphaFoldDB" id="A0A834M6L3"/>
<dbReference type="GO" id="GO:0006334">
    <property type="term" value="P:nucleosome assembly"/>
    <property type="evidence" value="ECO:0007669"/>
    <property type="project" value="TreeGrafter"/>
</dbReference>
<evidence type="ECO:0000313" key="4">
    <source>
        <dbReference type="EMBL" id="KAF7272473.1"/>
    </source>
</evidence>
<dbReference type="InterPro" id="IPR013256">
    <property type="entry name" value="Chromatin_SPT2"/>
</dbReference>
<feature type="compositionally biased region" description="Polar residues" evidence="3">
    <location>
        <begin position="174"/>
        <end position="190"/>
    </location>
</feature>
<proteinExistence type="inferred from homology"/>
<evidence type="ECO:0000256" key="1">
    <source>
        <dbReference type="ARBA" id="ARBA00006461"/>
    </source>
</evidence>
<feature type="region of interest" description="Disordered" evidence="3">
    <location>
        <begin position="155"/>
        <end position="217"/>
    </location>
</feature>
<dbReference type="Pfam" id="PF08243">
    <property type="entry name" value="SPT2"/>
    <property type="match status" value="1"/>
</dbReference>
<dbReference type="EMBL" id="JAACXV010013761">
    <property type="protein sequence ID" value="KAF7272473.1"/>
    <property type="molecule type" value="Genomic_DNA"/>
</dbReference>
<keyword evidence="2" id="KW-0175">Coiled coil</keyword>
<dbReference type="PANTHER" id="PTHR22691">
    <property type="entry name" value="YEAST SPT2-RELATED"/>
    <property type="match status" value="1"/>
</dbReference>
<evidence type="ECO:0000256" key="3">
    <source>
        <dbReference type="SAM" id="MobiDB-lite"/>
    </source>
</evidence>
<reference evidence="4" key="1">
    <citation type="submission" date="2020-08" db="EMBL/GenBank/DDBJ databases">
        <title>Genome sequencing and assembly of the red palm weevil Rhynchophorus ferrugineus.</title>
        <authorList>
            <person name="Dias G.B."/>
            <person name="Bergman C.M."/>
            <person name="Manee M."/>
        </authorList>
    </citation>
    <scope>NUCLEOTIDE SEQUENCE</scope>
    <source>
        <strain evidence="4">AA-2017</strain>
        <tissue evidence="4">Whole larva</tissue>
    </source>
</reference>
<keyword evidence="5" id="KW-1185">Reference proteome</keyword>
<dbReference type="GO" id="GO:0003677">
    <property type="term" value="F:DNA binding"/>
    <property type="evidence" value="ECO:0007669"/>
    <property type="project" value="TreeGrafter"/>
</dbReference>
<dbReference type="GO" id="GO:0006360">
    <property type="term" value="P:transcription by RNA polymerase I"/>
    <property type="evidence" value="ECO:0007669"/>
    <property type="project" value="TreeGrafter"/>
</dbReference>
<dbReference type="PANTHER" id="PTHR22691:SF8">
    <property type="entry name" value="PROTEIN SPT2 HOMOLOG"/>
    <property type="match status" value="1"/>
</dbReference>
<dbReference type="GO" id="GO:0042393">
    <property type="term" value="F:histone binding"/>
    <property type="evidence" value="ECO:0007669"/>
    <property type="project" value="TreeGrafter"/>
</dbReference>
<accession>A0A834M6L3</accession>
<evidence type="ECO:0008006" key="6">
    <source>
        <dbReference type="Google" id="ProtNLM"/>
    </source>
</evidence>
<dbReference type="OrthoDB" id="6259853at2759"/>
<organism evidence="4 5">
    <name type="scientific">Rhynchophorus ferrugineus</name>
    <name type="common">Red palm weevil</name>
    <name type="synonym">Curculio ferrugineus</name>
    <dbReference type="NCBI Taxonomy" id="354439"/>
    <lineage>
        <taxon>Eukaryota</taxon>
        <taxon>Metazoa</taxon>
        <taxon>Ecdysozoa</taxon>
        <taxon>Arthropoda</taxon>
        <taxon>Hexapoda</taxon>
        <taxon>Insecta</taxon>
        <taxon>Pterygota</taxon>
        <taxon>Neoptera</taxon>
        <taxon>Endopterygota</taxon>
        <taxon>Coleoptera</taxon>
        <taxon>Polyphaga</taxon>
        <taxon>Cucujiformia</taxon>
        <taxon>Curculionidae</taxon>
        <taxon>Dryophthorinae</taxon>
        <taxon>Rhynchophorus</taxon>
    </lineage>
</organism>
<protein>
    <recommendedName>
        <fullName evidence="6">Protein SPT2 homolog</fullName>
    </recommendedName>
</protein>
<dbReference type="GO" id="GO:0005730">
    <property type="term" value="C:nucleolus"/>
    <property type="evidence" value="ECO:0007669"/>
    <property type="project" value="TreeGrafter"/>
</dbReference>
<feature type="compositionally biased region" description="Basic and acidic residues" evidence="3">
    <location>
        <begin position="155"/>
        <end position="173"/>
    </location>
</feature>
<name>A0A834M6L3_RHYFE</name>